<proteinExistence type="predicted"/>
<dbReference type="RefSeq" id="WP_281245274.1">
    <property type="nucleotide sequence ID" value="NZ_FNFE01000006.1"/>
</dbReference>
<dbReference type="AlphaFoldDB" id="A0A1G9E3P2"/>
<dbReference type="Proteomes" id="UP000198882">
    <property type="component" value="Unassembled WGS sequence"/>
</dbReference>
<sequence>MSSNVFSGKSAEWYSSVMTGYIVTASVVSIGLTAVMATGAV</sequence>
<keyword evidence="1" id="KW-0472">Membrane</keyword>
<keyword evidence="1" id="KW-1133">Transmembrane helix</keyword>
<dbReference type="EMBL" id="FNFE01000006">
    <property type="protein sequence ID" value="SDK70756.1"/>
    <property type="molecule type" value="Genomic_DNA"/>
</dbReference>
<keyword evidence="1" id="KW-0812">Transmembrane</keyword>
<evidence type="ECO:0000313" key="3">
    <source>
        <dbReference type="Proteomes" id="UP000198882"/>
    </source>
</evidence>
<organism evidence="2 3">
    <name type="scientific">Natronorubrum texcoconense</name>
    <dbReference type="NCBI Taxonomy" id="1095776"/>
    <lineage>
        <taxon>Archaea</taxon>
        <taxon>Methanobacteriati</taxon>
        <taxon>Methanobacteriota</taxon>
        <taxon>Stenosarchaea group</taxon>
        <taxon>Halobacteria</taxon>
        <taxon>Halobacteriales</taxon>
        <taxon>Natrialbaceae</taxon>
        <taxon>Natronorubrum</taxon>
    </lineage>
</organism>
<keyword evidence="3" id="KW-1185">Reference proteome</keyword>
<protein>
    <submittedName>
        <fullName evidence="2">Uncharacterized protein</fullName>
    </submittedName>
</protein>
<reference evidence="3" key="1">
    <citation type="submission" date="2016-10" db="EMBL/GenBank/DDBJ databases">
        <authorList>
            <person name="Varghese N."/>
            <person name="Submissions S."/>
        </authorList>
    </citation>
    <scope>NUCLEOTIDE SEQUENCE [LARGE SCALE GENOMIC DNA]</scope>
    <source>
        <strain evidence="3">B4,CECT 8067,JCM 17497</strain>
    </source>
</reference>
<evidence type="ECO:0000256" key="1">
    <source>
        <dbReference type="SAM" id="Phobius"/>
    </source>
</evidence>
<accession>A0A1G9E3P2</accession>
<feature type="transmembrane region" description="Helical" evidence="1">
    <location>
        <begin position="20"/>
        <end position="40"/>
    </location>
</feature>
<gene>
    <name evidence="2" type="ORF">SAMN04515672_3746</name>
</gene>
<name>A0A1G9E3P2_9EURY</name>
<evidence type="ECO:0000313" key="2">
    <source>
        <dbReference type="EMBL" id="SDK70756.1"/>
    </source>
</evidence>